<reference evidence="9 11" key="2">
    <citation type="submission" date="2018-01" db="EMBL/GenBank/DDBJ databases">
        <title>Draft genome sequence of the feruloyl esterase-producing strain Lactobacillus fermentum CRL 1446, isolated from artisanal goat milk cheese.</title>
        <authorList>
            <person name="Abeijon Mukdsi M.C."/>
            <person name="Saavedra L."/>
            <person name="Gauffin Cano M.P."/>
            <person name="Hebert E.M."/>
            <person name="Medina R.B."/>
        </authorList>
    </citation>
    <scope>NUCLEOTIDE SEQUENCE [LARGE SCALE GENOMIC DNA]</scope>
    <source>
        <strain evidence="9 11">CRL 1446</strain>
    </source>
</reference>
<dbReference type="InterPro" id="IPR036425">
    <property type="entry name" value="MoaB/Mog-like_dom_sf"/>
</dbReference>
<name>A0A0G9GEF7_LIMFE</name>
<dbReference type="GO" id="GO:0006777">
    <property type="term" value="P:Mo-molybdopterin cofactor biosynthetic process"/>
    <property type="evidence" value="ECO:0007669"/>
    <property type="project" value="UniProtKB-UniRule"/>
</dbReference>
<dbReference type="SUPFAM" id="SSF53218">
    <property type="entry name" value="Molybdenum cofactor biosynthesis proteins"/>
    <property type="match status" value="1"/>
</dbReference>
<dbReference type="SMART" id="SM00852">
    <property type="entry name" value="MoCF_biosynth"/>
    <property type="match status" value="1"/>
</dbReference>
<evidence type="ECO:0000313" key="8">
    <source>
        <dbReference type="EMBL" id="AOR73551.1"/>
    </source>
</evidence>
<evidence type="ECO:0000256" key="1">
    <source>
        <dbReference type="ARBA" id="ARBA00003487"/>
    </source>
</evidence>
<evidence type="ECO:0000256" key="2">
    <source>
        <dbReference type="ARBA" id="ARBA00005046"/>
    </source>
</evidence>
<comment type="function">
    <text evidence="1 6">May be involved in the biosynthesis of molybdopterin.</text>
</comment>
<dbReference type="EMBL" id="POTQ01000014">
    <property type="protein sequence ID" value="PNV57599.1"/>
    <property type="molecule type" value="Genomic_DNA"/>
</dbReference>
<evidence type="ECO:0000256" key="3">
    <source>
        <dbReference type="ARBA" id="ARBA00006112"/>
    </source>
</evidence>
<dbReference type="PATRIC" id="fig|1613.112.peg.76"/>
<dbReference type="AlphaFoldDB" id="A0A0G9GEF7"/>
<feature type="domain" description="MoaB/Mog" evidence="7">
    <location>
        <begin position="5"/>
        <end position="149"/>
    </location>
</feature>
<keyword evidence="8" id="KW-0808">Transferase</keyword>
<evidence type="ECO:0000313" key="9">
    <source>
        <dbReference type="EMBL" id="PNV57599.1"/>
    </source>
</evidence>
<dbReference type="EMBL" id="CP017151">
    <property type="protein sequence ID" value="AOR73551.1"/>
    <property type="molecule type" value="Genomic_DNA"/>
</dbReference>
<reference evidence="8 10" key="1">
    <citation type="submission" date="2016-09" db="EMBL/GenBank/DDBJ databases">
        <title>Genome Sequence of the Lactobacillus fermentum strain NCC2970 (CNCM I-5068).</title>
        <authorList>
            <person name="Barretto C."/>
            <person name="Ngom-Bru C."/>
            <person name="Genevaz A."/>
            <person name="Fournier C."/>
            <person name="Moine D."/>
            <person name="Kassam M."/>
            <person name="Iltis A."/>
            <person name="Sagory-Zalkind P."/>
            <person name="Faucherand G."/>
            <person name="Descombes P."/>
            <person name="Duboux S."/>
        </authorList>
    </citation>
    <scope>NUCLEOTIDE SEQUENCE [LARGE SCALE GENOMIC DNA]</scope>
    <source>
        <strain evidence="8 10">NCC2970</strain>
    </source>
</reference>
<sequence>MLTATILTVSDSRHLAEDGSGALIKARLLENDVTVIDHRIVVDDQVQIQAAYLSQELMGADLLIINGGTGVAQRDVTIPAITPLLTQQIPGFGEAFRALSFKEIGTRALASHAIAGFNLYNQLTYCLPGSKNACQTALDQLILPELQHLIFERSNQRKDLHHHAH</sequence>
<keyword evidence="8" id="KW-0548">Nucleotidyltransferase</keyword>
<dbReference type="InterPro" id="IPR012245">
    <property type="entry name" value="MoaB"/>
</dbReference>
<dbReference type="CDD" id="cd00886">
    <property type="entry name" value="MogA_MoaB"/>
    <property type="match status" value="1"/>
</dbReference>
<proteinExistence type="inferred from homology"/>
<evidence type="ECO:0000256" key="4">
    <source>
        <dbReference type="ARBA" id="ARBA00015262"/>
    </source>
</evidence>
<evidence type="ECO:0000256" key="6">
    <source>
        <dbReference type="PIRNR" id="PIRNR006443"/>
    </source>
</evidence>
<dbReference type="PANTHER" id="PTHR43232:SF2">
    <property type="entry name" value="MOLYBDENUM COFACTOR BIOSYNTHESIS PROTEIN B"/>
    <property type="match status" value="1"/>
</dbReference>
<dbReference type="PANTHER" id="PTHR43232">
    <property type="entry name" value="MOLYBDENUM COFACTOR BIOSYNTHESIS PROTEIN B"/>
    <property type="match status" value="1"/>
</dbReference>
<comment type="similarity">
    <text evidence="3 6">Belongs to the MoaB/Mog family.</text>
</comment>
<dbReference type="InterPro" id="IPR008284">
    <property type="entry name" value="MoCF_biosynth_CS"/>
</dbReference>
<dbReference type="Pfam" id="PF00994">
    <property type="entry name" value="MoCF_biosynth"/>
    <property type="match status" value="1"/>
</dbReference>
<evidence type="ECO:0000313" key="10">
    <source>
        <dbReference type="Proteomes" id="UP000094714"/>
    </source>
</evidence>
<dbReference type="Proteomes" id="UP000236514">
    <property type="component" value="Unassembled WGS sequence"/>
</dbReference>
<evidence type="ECO:0000259" key="7">
    <source>
        <dbReference type="SMART" id="SM00852"/>
    </source>
</evidence>
<keyword evidence="5 6" id="KW-0501">Molybdenum cofactor biosynthesis</keyword>
<accession>A0A0G9GEF7</accession>
<dbReference type="UniPathway" id="UPA00344"/>
<gene>
    <name evidence="9" type="ORF">C1Y38_06935</name>
    <name evidence="8" type="ORF">LACFE_CDS0069</name>
</gene>
<evidence type="ECO:0000256" key="5">
    <source>
        <dbReference type="ARBA" id="ARBA00023150"/>
    </source>
</evidence>
<dbReference type="PIRSF" id="PIRSF006443">
    <property type="entry name" value="MoaB"/>
    <property type="match status" value="1"/>
</dbReference>
<dbReference type="RefSeq" id="WP_004563129.1">
    <property type="nucleotide sequence ID" value="NZ_BJLV01000013.1"/>
</dbReference>
<dbReference type="GO" id="GO:0005829">
    <property type="term" value="C:cytosol"/>
    <property type="evidence" value="ECO:0007669"/>
    <property type="project" value="TreeGrafter"/>
</dbReference>
<evidence type="ECO:0000313" key="11">
    <source>
        <dbReference type="Proteomes" id="UP000236514"/>
    </source>
</evidence>
<dbReference type="PROSITE" id="PS01078">
    <property type="entry name" value="MOCF_BIOSYNTHESIS_1"/>
    <property type="match status" value="1"/>
</dbReference>
<dbReference type="InterPro" id="IPR001453">
    <property type="entry name" value="MoaB/Mog_dom"/>
</dbReference>
<protein>
    <recommendedName>
        <fullName evidence="4 6">Molybdenum cofactor biosynthesis protein B</fullName>
    </recommendedName>
</protein>
<dbReference type="Gene3D" id="3.40.980.10">
    <property type="entry name" value="MoaB/Mog-like domain"/>
    <property type="match status" value="1"/>
</dbReference>
<dbReference type="NCBIfam" id="TIGR00177">
    <property type="entry name" value="molyb_syn"/>
    <property type="match status" value="1"/>
</dbReference>
<comment type="pathway">
    <text evidence="2 6">Cofactor biosynthesis; molybdopterin biosynthesis.</text>
</comment>
<dbReference type="Proteomes" id="UP000094714">
    <property type="component" value="Chromosome"/>
</dbReference>
<organism evidence="8 10">
    <name type="scientific">Limosilactobacillus fermentum</name>
    <name type="common">Lactobacillus fermentum</name>
    <dbReference type="NCBI Taxonomy" id="1613"/>
    <lineage>
        <taxon>Bacteria</taxon>
        <taxon>Bacillati</taxon>
        <taxon>Bacillota</taxon>
        <taxon>Bacilli</taxon>
        <taxon>Lactobacillales</taxon>
        <taxon>Lactobacillaceae</taxon>
        <taxon>Limosilactobacillus</taxon>
    </lineage>
</organism>
<dbReference type="GO" id="GO:0016779">
    <property type="term" value="F:nucleotidyltransferase activity"/>
    <property type="evidence" value="ECO:0007669"/>
    <property type="project" value="UniProtKB-KW"/>
</dbReference>